<feature type="domain" description="Acyl-CoA oxidase/dehydrogenase middle" evidence="8">
    <location>
        <begin position="161"/>
        <end position="263"/>
    </location>
</feature>
<evidence type="ECO:0000313" key="10">
    <source>
        <dbReference type="EMBL" id="SHK84043.1"/>
    </source>
</evidence>
<dbReference type="GO" id="GO:0050660">
    <property type="term" value="F:flavin adenine dinucleotide binding"/>
    <property type="evidence" value="ECO:0007669"/>
    <property type="project" value="InterPro"/>
</dbReference>
<dbReference type="Gene3D" id="1.10.540.10">
    <property type="entry name" value="Acyl-CoA dehydrogenase/oxidase, N-terminal domain"/>
    <property type="match status" value="1"/>
</dbReference>
<dbReference type="InterPro" id="IPR037069">
    <property type="entry name" value="AcylCoA_DH/ox_N_sf"/>
</dbReference>
<dbReference type="OrthoDB" id="5413093at2"/>
<dbReference type="InterPro" id="IPR046373">
    <property type="entry name" value="Acyl-CoA_Oxase/DH_mid-dom_sf"/>
</dbReference>
<feature type="domain" description="Acyl-CoA dehydrogenase/oxidase N-terminal" evidence="9">
    <location>
        <begin position="39"/>
        <end position="121"/>
    </location>
</feature>
<feature type="domain" description="Acyl-CoA dehydrogenase/oxidase C-terminal" evidence="7">
    <location>
        <begin position="414"/>
        <end position="469"/>
    </location>
</feature>
<evidence type="ECO:0000256" key="6">
    <source>
        <dbReference type="RuleBase" id="RU362125"/>
    </source>
</evidence>
<comment type="subunit">
    <text evidence="3">Homotetramer.</text>
</comment>
<dbReference type="Pfam" id="PF02771">
    <property type="entry name" value="Acyl-CoA_dh_N"/>
    <property type="match status" value="1"/>
</dbReference>
<dbReference type="PANTHER" id="PTHR43884:SF12">
    <property type="entry name" value="ISOVALERYL-COA DEHYDROGENASE, MITOCHONDRIAL-RELATED"/>
    <property type="match status" value="1"/>
</dbReference>
<comment type="cofactor">
    <cofactor evidence="1 6">
        <name>FAD</name>
        <dbReference type="ChEBI" id="CHEBI:57692"/>
    </cofactor>
</comment>
<dbReference type="GO" id="GO:0003995">
    <property type="term" value="F:acyl-CoA dehydrogenase activity"/>
    <property type="evidence" value="ECO:0007669"/>
    <property type="project" value="TreeGrafter"/>
</dbReference>
<keyword evidence="5 6" id="KW-0274">FAD</keyword>
<organism evidence="10 11">
    <name type="scientific">Desulfatibacillum alkenivorans DSM 16219</name>
    <dbReference type="NCBI Taxonomy" id="1121393"/>
    <lineage>
        <taxon>Bacteria</taxon>
        <taxon>Pseudomonadati</taxon>
        <taxon>Thermodesulfobacteriota</taxon>
        <taxon>Desulfobacteria</taxon>
        <taxon>Desulfobacterales</taxon>
        <taxon>Desulfatibacillaceae</taxon>
        <taxon>Desulfatibacillum</taxon>
    </lineage>
</organism>
<reference evidence="11" key="1">
    <citation type="submission" date="2016-11" db="EMBL/GenBank/DDBJ databases">
        <authorList>
            <person name="Varghese N."/>
            <person name="Submissions S."/>
        </authorList>
    </citation>
    <scope>NUCLEOTIDE SEQUENCE [LARGE SCALE GENOMIC DNA]</scope>
    <source>
        <strain evidence="11">DSM 16219</strain>
    </source>
</reference>
<dbReference type="STRING" id="1121393.SAMN02745216_04176"/>
<keyword evidence="11" id="KW-1185">Reference proteome</keyword>
<keyword evidence="6" id="KW-0560">Oxidoreductase</keyword>
<dbReference type="Pfam" id="PF02770">
    <property type="entry name" value="Acyl-CoA_dh_M"/>
    <property type="match status" value="1"/>
</dbReference>
<dbReference type="Pfam" id="PF00441">
    <property type="entry name" value="Acyl-CoA_dh_1"/>
    <property type="match status" value="2"/>
</dbReference>
<dbReference type="Gene3D" id="2.40.110.10">
    <property type="entry name" value="Butyryl-CoA Dehydrogenase, subunit A, domain 2"/>
    <property type="match status" value="1"/>
</dbReference>
<evidence type="ECO:0000259" key="7">
    <source>
        <dbReference type="Pfam" id="PF00441"/>
    </source>
</evidence>
<proteinExistence type="inferred from homology"/>
<feature type="domain" description="Acyl-CoA dehydrogenase/oxidase C-terminal" evidence="7">
    <location>
        <begin position="275"/>
        <end position="354"/>
    </location>
</feature>
<dbReference type="InterPro" id="IPR036250">
    <property type="entry name" value="AcylCo_DH-like_C"/>
</dbReference>
<comment type="similarity">
    <text evidence="2 6">Belongs to the acyl-CoA dehydrogenase family.</text>
</comment>
<evidence type="ECO:0000259" key="9">
    <source>
        <dbReference type="Pfam" id="PF02771"/>
    </source>
</evidence>
<gene>
    <name evidence="10" type="ORF">SAMN02745216_04176</name>
</gene>
<dbReference type="PANTHER" id="PTHR43884">
    <property type="entry name" value="ACYL-COA DEHYDROGENASE"/>
    <property type="match status" value="1"/>
</dbReference>
<sequence>MDFSPPPYGLFSPDIDLMVNLPGLGKLREKHPAYIARAENAQAAARKFAVNHILPRSLETDKKCSQDPAYFDWDLWHAANRQKFTIACLPEKMGGLGWSALANAAAVEEFSSACMGSTANILFNTFGVLGAMVECKTGIVLSMIKKMLQAQRQGAPLFYSWAITEPGAGTDMEDARAMEAMRPSCHAQKVRGGYSLSGVKCFITNGSLAHYVIINMPADPEHPLESMATFHVPTDAPGFSVGRVERKCGQKASQTAELFFDRVFVPDADVWARPGKGFDHTREILSITRGFVGLCGMGIARGALERCIRYAATKQTPQGRLIDQDWARFALADMIKDLHMVRAAAYNFAMALDAFHVWKLFDSLAVKGAARLPDRLLLSDSLLALAKNTPASEAGSIFKKKIVTGKVLDEFVKHGSALKVAGTDLAMKTSSRVLDIVGLEGMSREFGMEKCFRDAKVTQIYEGSNQANLLDLFHEEIGVLLQRVF</sequence>
<evidence type="ECO:0000256" key="1">
    <source>
        <dbReference type="ARBA" id="ARBA00001974"/>
    </source>
</evidence>
<dbReference type="SUPFAM" id="SSF47203">
    <property type="entry name" value="Acyl-CoA dehydrogenase C-terminal domain-like"/>
    <property type="match status" value="1"/>
</dbReference>
<dbReference type="AlphaFoldDB" id="A0A1M6VRB5"/>
<evidence type="ECO:0000259" key="8">
    <source>
        <dbReference type="Pfam" id="PF02770"/>
    </source>
</evidence>
<dbReference type="InterPro" id="IPR009075">
    <property type="entry name" value="AcylCo_DH/oxidase_C"/>
</dbReference>
<dbReference type="Proteomes" id="UP000183994">
    <property type="component" value="Unassembled WGS sequence"/>
</dbReference>
<dbReference type="InterPro" id="IPR013786">
    <property type="entry name" value="AcylCoA_DH/ox_N"/>
</dbReference>
<keyword evidence="4 6" id="KW-0285">Flavoprotein</keyword>
<evidence type="ECO:0000256" key="4">
    <source>
        <dbReference type="ARBA" id="ARBA00022630"/>
    </source>
</evidence>
<protein>
    <submittedName>
        <fullName evidence="10">Acyl-CoA dehydrogenase</fullName>
    </submittedName>
</protein>
<accession>A0A1M6VRB5</accession>
<dbReference type="EMBL" id="FQZU01000035">
    <property type="protein sequence ID" value="SHK84043.1"/>
    <property type="molecule type" value="Genomic_DNA"/>
</dbReference>
<dbReference type="Gene3D" id="1.20.140.10">
    <property type="entry name" value="Butyryl-CoA Dehydrogenase, subunit A, domain 3"/>
    <property type="match status" value="1"/>
</dbReference>
<name>A0A1M6VRB5_9BACT</name>
<dbReference type="SUPFAM" id="SSF56645">
    <property type="entry name" value="Acyl-CoA dehydrogenase NM domain-like"/>
    <property type="match status" value="1"/>
</dbReference>
<dbReference type="InterPro" id="IPR009100">
    <property type="entry name" value="AcylCoA_DH/oxidase_NM_dom_sf"/>
</dbReference>
<evidence type="ECO:0000256" key="5">
    <source>
        <dbReference type="ARBA" id="ARBA00022827"/>
    </source>
</evidence>
<dbReference type="RefSeq" id="WP_073478203.1">
    <property type="nucleotide sequence ID" value="NZ_FQZU01000035.1"/>
</dbReference>
<evidence type="ECO:0000313" key="11">
    <source>
        <dbReference type="Proteomes" id="UP000183994"/>
    </source>
</evidence>
<evidence type="ECO:0000256" key="3">
    <source>
        <dbReference type="ARBA" id="ARBA00011881"/>
    </source>
</evidence>
<dbReference type="InterPro" id="IPR006091">
    <property type="entry name" value="Acyl-CoA_Oxase/DH_mid-dom"/>
</dbReference>
<evidence type="ECO:0000256" key="2">
    <source>
        <dbReference type="ARBA" id="ARBA00009347"/>
    </source>
</evidence>